<organism evidence="7 8">
    <name type="scientific">Dictyoglomus turgidum (strain DSM 6724 / Z-1310)</name>
    <dbReference type="NCBI Taxonomy" id="515635"/>
    <lineage>
        <taxon>Bacteria</taxon>
        <taxon>Pseudomonadati</taxon>
        <taxon>Dictyoglomota</taxon>
        <taxon>Dictyoglomia</taxon>
        <taxon>Dictyoglomales</taxon>
        <taxon>Dictyoglomaceae</taxon>
        <taxon>Dictyoglomus</taxon>
    </lineage>
</organism>
<sequence length="95" mass="10797">MSTIIIVLLIGVIIALLLSFQNQALITIYFLNWSFQEKIFTVLFLTFASGVILAFISVLPTIIKDKRTIAKLNKKIKELEKSINKENIPEQSSEK</sequence>
<dbReference type="PANTHER" id="PTHR41335">
    <property type="entry name" value="MEMBRANE PROTEIN-RELATED"/>
    <property type="match status" value="1"/>
</dbReference>
<accession>B8DZV4</accession>
<keyword evidence="1" id="KW-1003">Cell membrane</keyword>
<evidence type="ECO:0000313" key="8">
    <source>
        <dbReference type="Proteomes" id="UP000007719"/>
    </source>
</evidence>
<proteinExistence type="predicted"/>
<dbReference type="STRING" id="515635.Dtur_0755"/>
<dbReference type="eggNOG" id="COG5416">
    <property type="taxonomic scope" value="Bacteria"/>
</dbReference>
<evidence type="ECO:0000313" key="7">
    <source>
        <dbReference type="EMBL" id="ACK42037.1"/>
    </source>
</evidence>
<keyword evidence="8" id="KW-1185">Reference proteome</keyword>
<dbReference type="OrthoDB" id="9928858at2"/>
<dbReference type="Proteomes" id="UP000007719">
    <property type="component" value="Chromosome"/>
</dbReference>
<protein>
    <recommendedName>
        <fullName evidence="6">Lipopolysaccharide assembly protein A domain-containing protein</fullName>
    </recommendedName>
</protein>
<reference evidence="8" key="1">
    <citation type="journal article" date="2016" name="Front. Microbiol.">
        <title>The complete genome sequence of hyperthermophile Dictyoglomus turgidum DSM 6724 reveals a specialized carbohydrate fermentor.</title>
        <authorList>
            <person name="Brumm P.J."/>
            <person name="Gowda K."/>
            <person name="Robb F.T."/>
            <person name="Mead D.A."/>
        </authorList>
    </citation>
    <scope>NUCLEOTIDE SEQUENCE [LARGE SCALE GENOMIC DNA]</scope>
    <source>
        <strain evidence="8">DSM 6724 / Z-1310</strain>
    </source>
</reference>
<feature type="transmembrane region" description="Helical" evidence="5">
    <location>
        <begin position="40"/>
        <end position="63"/>
    </location>
</feature>
<dbReference type="GO" id="GO:0005886">
    <property type="term" value="C:plasma membrane"/>
    <property type="evidence" value="ECO:0007669"/>
    <property type="project" value="InterPro"/>
</dbReference>
<keyword evidence="3 5" id="KW-1133">Transmembrane helix</keyword>
<evidence type="ECO:0000259" key="6">
    <source>
        <dbReference type="Pfam" id="PF06305"/>
    </source>
</evidence>
<dbReference type="InParanoid" id="B8DZV4"/>
<evidence type="ECO:0000256" key="5">
    <source>
        <dbReference type="SAM" id="Phobius"/>
    </source>
</evidence>
<evidence type="ECO:0000256" key="2">
    <source>
        <dbReference type="ARBA" id="ARBA00022692"/>
    </source>
</evidence>
<dbReference type="EMBL" id="CP001251">
    <property type="protein sequence ID" value="ACK42037.1"/>
    <property type="molecule type" value="Genomic_DNA"/>
</dbReference>
<dbReference type="KEGG" id="dtu:Dtur_0755"/>
<evidence type="ECO:0000256" key="4">
    <source>
        <dbReference type="ARBA" id="ARBA00023136"/>
    </source>
</evidence>
<dbReference type="PANTHER" id="PTHR41335:SF1">
    <property type="entry name" value="MEMBRANE PROTEIN"/>
    <property type="match status" value="1"/>
</dbReference>
<dbReference type="Pfam" id="PF06305">
    <property type="entry name" value="LapA_dom"/>
    <property type="match status" value="1"/>
</dbReference>
<keyword evidence="4 5" id="KW-0472">Membrane</keyword>
<feature type="domain" description="Lipopolysaccharide assembly protein A" evidence="6">
    <location>
        <begin position="21"/>
        <end position="83"/>
    </location>
</feature>
<dbReference type="InterPro" id="IPR010445">
    <property type="entry name" value="LapA_dom"/>
</dbReference>
<name>B8DZV4_DICTD</name>
<evidence type="ECO:0000256" key="1">
    <source>
        <dbReference type="ARBA" id="ARBA00022475"/>
    </source>
</evidence>
<dbReference type="AlphaFoldDB" id="B8DZV4"/>
<keyword evidence="2 5" id="KW-0812">Transmembrane</keyword>
<dbReference type="EnsemblBacteria" id="ACK42037">
    <property type="protein sequence ID" value="ACK42037"/>
    <property type="gene ID" value="Dtur_0755"/>
</dbReference>
<gene>
    <name evidence="7" type="ordered locus">Dtur_0755</name>
</gene>
<evidence type="ECO:0000256" key="3">
    <source>
        <dbReference type="ARBA" id="ARBA00022989"/>
    </source>
</evidence>
<dbReference type="RefSeq" id="WP_012583122.1">
    <property type="nucleotide sequence ID" value="NC_011661.1"/>
</dbReference>
<dbReference type="HOGENOM" id="CLU_142842_3_0_0"/>